<reference evidence="4 5" key="1">
    <citation type="submission" date="2021-01" db="EMBL/GenBank/DDBJ databases">
        <title>Whole genome shotgun sequence of Actinoplanes couchii NBRC 106145.</title>
        <authorList>
            <person name="Komaki H."/>
            <person name="Tamura T."/>
        </authorList>
    </citation>
    <scope>NUCLEOTIDE SEQUENCE [LARGE SCALE GENOMIC DNA]</scope>
    <source>
        <strain evidence="4 5">NBRC 106145</strain>
    </source>
</reference>
<proteinExistence type="predicted"/>
<evidence type="ECO:0000259" key="3">
    <source>
        <dbReference type="Pfam" id="PF13828"/>
    </source>
</evidence>
<gene>
    <name evidence="4" type="ORF">Aco03nite_037380</name>
</gene>
<organism evidence="4 5">
    <name type="scientific">Actinoplanes couchii</name>
    <dbReference type="NCBI Taxonomy" id="403638"/>
    <lineage>
        <taxon>Bacteria</taxon>
        <taxon>Bacillati</taxon>
        <taxon>Actinomycetota</taxon>
        <taxon>Actinomycetes</taxon>
        <taxon>Micromonosporales</taxon>
        <taxon>Micromonosporaceae</taxon>
        <taxon>Actinoplanes</taxon>
    </lineage>
</organism>
<evidence type="ECO:0000256" key="2">
    <source>
        <dbReference type="SAM" id="Phobius"/>
    </source>
</evidence>
<keyword evidence="5" id="KW-1185">Reference proteome</keyword>
<feature type="transmembrane region" description="Helical" evidence="2">
    <location>
        <begin position="180"/>
        <end position="204"/>
    </location>
</feature>
<protein>
    <recommendedName>
        <fullName evidence="3">DUF4190 domain-containing protein</fullName>
    </recommendedName>
</protein>
<dbReference type="Pfam" id="PF13828">
    <property type="entry name" value="DUF4190"/>
    <property type="match status" value="1"/>
</dbReference>
<dbReference type="EMBL" id="BOMG01000048">
    <property type="protein sequence ID" value="GID55334.1"/>
    <property type="molecule type" value="Genomic_DNA"/>
</dbReference>
<evidence type="ECO:0000313" key="4">
    <source>
        <dbReference type="EMBL" id="GID55334.1"/>
    </source>
</evidence>
<feature type="compositionally biased region" description="Pro residues" evidence="1">
    <location>
        <begin position="78"/>
        <end position="103"/>
    </location>
</feature>
<dbReference type="InterPro" id="IPR025241">
    <property type="entry name" value="DUF4190"/>
</dbReference>
<keyword evidence="2" id="KW-1133">Transmembrane helix</keyword>
<evidence type="ECO:0000313" key="5">
    <source>
        <dbReference type="Proteomes" id="UP000612282"/>
    </source>
</evidence>
<evidence type="ECO:0000256" key="1">
    <source>
        <dbReference type="SAM" id="MobiDB-lite"/>
    </source>
</evidence>
<dbReference type="Proteomes" id="UP000612282">
    <property type="component" value="Unassembled WGS sequence"/>
</dbReference>
<name>A0ABQ3XA16_9ACTN</name>
<feature type="transmembrane region" description="Helical" evidence="2">
    <location>
        <begin position="138"/>
        <end position="159"/>
    </location>
</feature>
<feature type="domain" description="DUF4190" evidence="3">
    <location>
        <begin position="139"/>
        <end position="192"/>
    </location>
</feature>
<comment type="caution">
    <text evidence="4">The sequence shown here is derived from an EMBL/GenBank/DDBJ whole genome shotgun (WGS) entry which is preliminary data.</text>
</comment>
<feature type="compositionally biased region" description="Low complexity" evidence="1">
    <location>
        <begin position="41"/>
        <end position="65"/>
    </location>
</feature>
<feature type="region of interest" description="Disordered" evidence="1">
    <location>
        <begin position="1"/>
        <end position="119"/>
    </location>
</feature>
<sequence>MSYPPPPPADGAPDPYQTPPPPPADPTLHYPPPYTPPTSPAPTSGSGYGQPTSGPGYGQPTSGSGYPPPGQPTSGSGYPPPPGGYPPPPGYGQPQGYPPPPGYGAPGTDKNPFGGPAQYGQPAYGSPYGPQVMPTNTMAILALVFAFIFSPAAVVLGHIAKKQISQTGEQGSGLATAGLILGYIGTVIIVLYCAFFVAAIAFGIGTGGTTTSY</sequence>
<accession>A0ABQ3XA16</accession>
<dbReference type="RefSeq" id="WP_203796633.1">
    <property type="nucleotide sequence ID" value="NZ_BAAAQE010000026.1"/>
</dbReference>
<keyword evidence="2" id="KW-0472">Membrane</keyword>
<keyword evidence="2" id="KW-0812">Transmembrane</keyword>
<feature type="compositionally biased region" description="Pro residues" evidence="1">
    <location>
        <begin position="1"/>
        <end position="40"/>
    </location>
</feature>